<proteinExistence type="predicted"/>
<feature type="transmembrane region" description="Helical" evidence="1">
    <location>
        <begin position="7"/>
        <end position="30"/>
    </location>
</feature>
<evidence type="ECO:0000313" key="2">
    <source>
        <dbReference type="EMBL" id="KJV66486.1"/>
    </source>
</evidence>
<comment type="caution">
    <text evidence="2">The sequence shown here is derived from an EMBL/GenBank/DDBJ whole genome shotgun (WGS) entry which is preliminary data.</text>
</comment>
<dbReference type="EMBL" id="LANW01000001">
    <property type="protein sequence ID" value="KJV66486.1"/>
    <property type="molecule type" value="Genomic_DNA"/>
</dbReference>
<keyword evidence="1" id="KW-0472">Membrane</keyword>
<gene>
    <name evidence="2" type="ORF">APHNP_1500</name>
</gene>
<dbReference type="PATRIC" id="fig|1359153.3.peg.1532"/>
<keyword evidence="1" id="KW-0812">Transmembrane</keyword>
<dbReference type="Proteomes" id="UP000033385">
    <property type="component" value="Unassembled WGS sequence"/>
</dbReference>
<dbReference type="PROSITE" id="PS51257">
    <property type="entry name" value="PROKAR_LIPOPROTEIN"/>
    <property type="match status" value="1"/>
</dbReference>
<evidence type="ECO:0000313" key="3">
    <source>
        <dbReference type="Proteomes" id="UP000033385"/>
    </source>
</evidence>
<accession>A0A0F3NFE2</accession>
<protein>
    <submittedName>
        <fullName evidence="2">Putative membrane protein</fullName>
    </submittedName>
</protein>
<sequence length="44" mass="4971">MVACRGCVLVALSVSCNFVFLYVLFEALLYQADIGRFFMRLSFG</sequence>
<keyword evidence="1" id="KW-1133">Transmembrane helix</keyword>
<name>A0A0F3NFE2_ANAPH</name>
<evidence type="ECO:0000256" key="1">
    <source>
        <dbReference type="SAM" id="Phobius"/>
    </source>
</evidence>
<dbReference type="AlphaFoldDB" id="A0A0F3NFE2"/>
<reference evidence="2 3" key="1">
    <citation type="submission" date="2015-01" db="EMBL/GenBank/DDBJ databases">
        <title>Genome Sequencing of Rickettsiales.</title>
        <authorList>
            <person name="Daugherty S.C."/>
            <person name="Su Q."/>
            <person name="Abolude K."/>
            <person name="Beier-Sexton M."/>
            <person name="Carlyon J.A."/>
            <person name="Carter R."/>
            <person name="Day N.P."/>
            <person name="Dumler S.J."/>
            <person name="Dyachenko V."/>
            <person name="Godinez A."/>
            <person name="Kurtti T.J."/>
            <person name="Lichay M."/>
            <person name="Mullins K.E."/>
            <person name="Ott S."/>
            <person name="Pappas-Brown V."/>
            <person name="Paris D.H."/>
            <person name="Patel P."/>
            <person name="Richards A.L."/>
            <person name="Sadzewicz L."/>
            <person name="Sears K."/>
            <person name="Seidman D."/>
            <person name="Sengamalay N."/>
            <person name="Stenos J."/>
            <person name="Tallon L.J."/>
            <person name="Vincent G."/>
            <person name="Fraser C.M."/>
            <person name="Munderloh U."/>
            <person name="Dunning-Hotopp J.C."/>
        </authorList>
    </citation>
    <scope>NUCLEOTIDE SEQUENCE [LARGE SCALE GENOMIC DNA]</scope>
    <source>
        <strain evidence="2 3">ApNP</strain>
    </source>
</reference>
<organism evidence="2 3">
    <name type="scientific">Anaplasma phagocytophilum str. ApNP</name>
    <dbReference type="NCBI Taxonomy" id="1359153"/>
    <lineage>
        <taxon>Bacteria</taxon>
        <taxon>Pseudomonadati</taxon>
        <taxon>Pseudomonadota</taxon>
        <taxon>Alphaproteobacteria</taxon>
        <taxon>Rickettsiales</taxon>
        <taxon>Anaplasmataceae</taxon>
        <taxon>Anaplasma</taxon>
        <taxon>phagocytophilum group</taxon>
    </lineage>
</organism>